<gene>
    <name evidence="10" type="ORF">H9814_04815</name>
</gene>
<proteinExistence type="predicted"/>
<reference evidence="10" key="2">
    <citation type="submission" date="2021-04" db="EMBL/GenBank/DDBJ databases">
        <authorList>
            <person name="Gilroy R."/>
        </authorList>
    </citation>
    <scope>NUCLEOTIDE SEQUENCE</scope>
    <source>
        <strain evidence="10">ChiHjej9B8-1298</strain>
    </source>
</reference>
<keyword evidence="7" id="KW-0472">Membrane</keyword>
<feature type="signal peptide" evidence="8">
    <location>
        <begin position="1"/>
        <end position="26"/>
    </location>
</feature>
<comment type="catalytic activity">
    <reaction evidence="1">
        <text>ATP + protein L-histidine = ADP + protein N-phospho-L-histidine.</text>
        <dbReference type="EC" id="2.7.13.3"/>
    </reaction>
</comment>
<dbReference type="Pfam" id="PF04392">
    <property type="entry name" value="ABC_sub_bind"/>
    <property type="match status" value="1"/>
</dbReference>
<feature type="chain" id="PRO_5038985344" description="histidine kinase" evidence="8">
    <location>
        <begin position="27"/>
        <end position="870"/>
    </location>
</feature>
<evidence type="ECO:0000256" key="2">
    <source>
        <dbReference type="ARBA" id="ARBA00012438"/>
    </source>
</evidence>
<keyword evidence="5" id="KW-0418">Kinase</keyword>
<comment type="caution">
    <text evidence="10">The sequence shown here is derived from an EMBL/GenBank/DDBJ whole genome shotgun (WGS) entry which is preliminary data.</text>
</comment>
<dbReference type="InterPro" id="IPR035965">
    <property type="entry name" value="PAS-like_dom_sf"/>
</dbReference>
<dbReference type="InterPro" id="IPR050736">
    <property type="entry name" value="Sensor_HK_Regulatory"/>
</dbReference>
<dbReference type="InterPro" id="IPR007487">
    <property type="entry name" value="ABC_transpt-TYRBP-like"/>
</dbReference>
<dbReference type="InterPro" id="IPR003661">
    <property type="entry name" value="HisK_dim/P_dom"/>
</dbReference>
<evidence type="ECO:0000256" key="3">
    <source>
        <dbReference type="ARBA" id="ARBA00022553"/>
    </source>
</evidence>
<dbReference type="PROSITE" id="PS50109">
    <property type="entry name" value="HIS_KIN"/>
    <property type="match status" value="1"/>
</dbReference>
<feature type="transmembrane region" description="Helical" evidence="7">
    <location>
        <begin position="337"/>
        <end position="357"/>
    </location>
</feature>
<evidence type="ECO:0000313" key="10">
    <source>
        <dbReference type="EMBL" id="HIZ32855.1"/>
    </source>
</evidence>
<evidence type="ECO:0000256" key="7">
    <source>
        <dbReference type="SAM" id="Phobius"/>
    </source>
</evidence>
<dbReference type="Pfam" id="PF08447">
    <property type="entry name" value="PAS_3"/>
    <property type="match status" value="1"/>
</dbReference>
<name>A0A9D2J0U9_9BACE</name>
<evidence type="ECO:0000256" key="4">
    <source>
        <dbReference type="ARBA" id="ARBA00022679"/>
    </source>
</evidence>
<evidence type="ECO:0000256" key="8">
    <source>
        <dbReference type="SAM" id="SignalP"/>
    </source>
</evidence>
<dbReference type="SUPFAM" id="SSF55785">
    <property type="entry name" value="PYP-like sensor domain (PAS domain)"/>
    <property type="match status" value="2"/>
</dbReference>
<dbReference type="CDD" id="cd00082">
    <property type="entry name" value="HisKA"/>
    <property type="match status" value="1"/>
</dbReference>
<dbReference type="Gene3D" id="3.30.565.10">
    <property type="entry name" value="Histidine kinase-like ATPase, C-terminal domain"/>
    <property type="match status" value="1"/>
</dbReference>
<dbReference type="InterPro" id="IPR003594">
    <property type="entry name" value="HATPase_dom"/>
</dbReference>
<dbReference type="InterPro" id="IPR005467">
    <property type="entry name" value="His_kinase_dom"/>
</dbReference>
<dbReference type="PANTHER" id="PTHR43711:SF31">
    <property type="entry name" value="HISTIDINE KINASE"/>
    <property type="match status" value="1"/>
</dbReference>
<dbReference type="InterPro" id="IPR013655">
    <property type="entry name" value="PAS_fold_3"/>
</dbReference>
<dbReference type="SMART" id="SM00388">
    <property type="entry name" value="HisKA"/>
    <property type="match status" value="1"/>
</dbReference>
<reference evidence="10" key="1">
    <citation type="journal article" date="2021" name="PeerJ">
        <title>Extensive microbial diversity within the chicken gut microbiome revealed by metagenomics and culture.</title>
        <authorList>
            <person name="Gilroy R."/>
            <person name="Ravi A."/>
            <person name="Getino M."/>
            <person name="Pursley I."/>
            <person name="Horton D.L."/>
            <person name="Alikhan N.F."/>
            <person name="Baker D."/>
            <person name="Gharbi K."/>
            <person name="Hall N."/>
            <person name="Watson M."/>
            <person name="Adriaenssens E.M."/>
            <person name="Foster-Nyarko E."/>
            <person name="Jarju S."/>
            <person name="Secka A."/>
            <person name="Antonio M."/>
            <person name="Oren A."/>
            <person name="Chaudhuri R.R."/>
            <person name="La Ragione R."/>
            <person name="Hildebrand F."/>
            <person name="Pallen M.J."/>
        </authorList>
    </citation>
    <scope>NUCLEOTIDE SEQUENCE</scope>
    <source>
        <strain evidence="10">ChiHjej9B8-1298</strain>
    </source>
</reference>
<dbReference type="GO" id="GO:0000155">
    <property type="term" value="F:phosphorelay sensor kinase activity"/>
    <property type="evidence" value="ECO:0007669"/>
    <property type="project" value="InterPro"/>
</dbReference>
<dbReference type="InterPro" id="IPR036890">
    <property type="entry name" value="HATPase_C_sf"/>
</dbReference>
<dbReference type="Gene3D" id="3.40.50.2300">
    <property type="match status" value="2"/>
</dbReference>
<dbReference type="SUPFAM" id="SSF47384">
    <property type="entry name" value="Homodimeric domain of signal transducing histidine kinase"/>
    <property type="match status" value="1"/>
</dbReference>
<evidence type="ECO:0000313" key="11">
    <source>
        <dbReference type="Proteomes" id="UP000824028"/>
    </source>
</evidence>
<evidence type="ECO:0000259" key="9">
    <source>
        <dbReference type="PROSITE" id="PS50109"/>
    </source>
</evidence>
<evidence type="ECO:0000256" key="1">
    <source>
        <dbReference type="ARBA" id="ARBA00000085"/>
    </source>
</evidence>
<organism evidence="10 11">
    <name type="scientific">Candidatus Bacteroides merdigallinarum</name>
    <dbReference type="NCBI Taxonomy" id="2838473"/>
    <lineage>
        <taxon>Bacteria</taxon>
        <taxon>Pseudomonadati</taxon>
        <taxon>Bacteroidota</taxon>
        <taxon>Bacteroidia</taxon>
        <taxon>Bacteroidales</taxon>
        <taxon>Bacteroidaceae</taxon>
        <taxon>Bacteroides</taxon>
    </lineage>
</organism>
<keyword evidence="7" id="KW-0812">Transmembrane</keyword>
<protein>
    <recommendedName>
        <fullName evidence="2">histidine kinase</fullName>
        <ecNumber evidence="2">2.7.13.3</ecNumber>
    </recommendedName>
</protein>
<keyword evidence="7" id="KW-1133">Transmembrane helix</keyword>
<keyword evidence="8" id="KW-0732">Signal</keyword>
<dbReference type="PANTHER" id="PTHR43711">
    <property type="entry name" value="TWO-COMPONENT HISTIDINE KINASE"/>
    <property type="match status" value="1"/>
</dbReference>
<dbReference type="Gene3D" id="1.10.287.130">
    <property type="match status" value="1"/>
</dbReference>
<dbReference type="Pfam" id="PF00512">
    <property type="entry name" value="HisKA"/>
    <property type="match status" value="1"/>
</dbReference>
<dbReference type="Gene3D" id="3.30.450.20">
    <property type="entry name" value="PAS domain"/>
    <property type="match status" value="2"/>
</dbReference>
<evidence type="ECO:0000256" key="6">
    <source>
        <dbReference type="ARBA" id="ARBA00023012"/>
    </source>
</evidence>
<evidence type="ECO:0000256" key="5">
    <source>
        <dbReference type="ARBA" id="ARBA00022777"/>
    </source>
</evidence>
<dbReference type="InterPro" id="IPR004358">
    <property type="entry name" value="Sig_transdc_His_kin-like_C"/>
</dbReference>
<dbReference type="EMBL" id="DXBX01000033">
    <property type="protein sequence ID" value="HIZ32855.1"/>
    <property type="molecule type" value="Genomic_DNA"/>
</dbReference>
<keyword evidence="6" id="KW-0902">Two-component regulatory system</keyword>
<dbReference type="Pfam" id="PF02518">
    <property type="entry name" value="HATPase_c"/>
    <property type="match status" value="1"/>
</dbReference>
<dbReference type="AlphaFoldDB" id="A0A9D2J0U9"/>
<dbReference type="PRINTS" id="PR00344">
    <property type="entry name" value="BCTRLSENSOR"/>
</dbReference>
<dbReference type="EC" id="2.7.13.3" evidence="2"/>
<dbReference type="Proteomes" id="UP000824028">
    <property type="component" value="Unassembled WGS sequence"/>
</dbReference>
<keyword evidence="4" id="KW-0808">Transferase</keyword>
<dbReference type="InterPro" id="IPR036097">
    <property type="entry name" value="HisK_dim/P_sf"/>
</dbReference>
<feature type="domain" description="Histidine kinase" evidence="9">
    <location>
        <begin position="654"/>
        <end position="869"/>
    </location>
</feature>
<keyword evidence="3" id="KW-0597">Phosphoprotein</keyword>
<dbReference type="SUPFAM" id="SSF55874">
    <property type="entry name" value="ATPase domain of HSP90 chaperone/DNA topoisomerase II/histidine kinase"/>
    <property type="match status" value="1"/>
</dbReference>
<dbReference type="SMART" id="SM00387">
    <property type="entry name" value="HATPase_c"/>
    <property type="match status" value="1"/>
</dbReference>
<accession>A0A9D2J0U9</accession>
<sequence length="870" mass="98041">MNKQTYGWFYFTVCMLVMATLLPVHAAEGLRHVTFVHSYSKATSCHEDLNRGLKDGLKAGGVNASVDIEYLGVGVGDWHVHAEMMEDICRKARAGGADALVTVSGVAVNALLTCDDSLLWELPVVCAGMKKVPDALLQRKNVCGFSVSNDYAALLDEAVRVFPERKDFICIADTSAYSRQCLEELNAYWKVFSRQHPEYSWKVYDLVAEMPARVVRDICYTESASNHIVVAPNWSQFMSFVARNSFAAPIYALQNLAVSSGSLCAYDMKPYDMGYQAGLMAAKVLQGAAPASLGFTDRKGTFLYNLKAVQQFGLSRSVVEKQGVIFGASWVELYQSWLIVGSIVLFLVVVTVILWLLHLNHQESHRRKEMQTRLMVQDQLVKQRNEFNHIFCSFRDGLVTYGADMELHFINPAMLQMLALPIDESYGGRKAGTYLRILCNGEDILHKLIEQVRTERVPMPIPEKSFVQEIKTGTYFPVSGEIIPLLNGERLNGVAILCHNISDEERQRLLLHMTMEDSDIFNWQYDMDKDMFCFPPRLLHYMGYPGHDGVLTRAELRDMIHPEDVAGAVADFSRVRQGNSDNKRSPLRLRHQDGTYEWWEFSSVTYDGLQDGSPYMVLGISQSIQYYKDTEAQLIAARDRALQADRIKSAFIANMTHEIRTPLNAIVGFSSLLDDIEQYSPGEVKEFTSLIHKNTQLLLKLVGDVLDISNIDTGNVRLHPVDCRVCDLLKKVYEQQSSEERQEGVEMLLELPADEALSIRTDEKRLQQILVNLVNNARKFTLQGHITLGCRQGEADTVAFYVEDTGKGIPQDALSHIYDRFYKVDEFIQGAGLGLSLVQTLTGLLQGQVTVFSKESQGTRFELTLPRQMK</sequence>